<name>A0A1U8AF37_NELNU</name>
<dbReference type="PANTHER" id="PTHR31374:SF304">
    <property type="entry name" value="OS04G0537100 PROTEIN"/>
    <property type="match status" value="1"/>
</dbReference>
<dbReference type="KEGG" id="nnu:104602283"/>
<dbReference type="GO" id="GO:0009733">
    <property type="term" value="P:response to auxin"/>
    <property type="evidence" value="ECO:0007669"/>
    <property type="project" value="InterPro"/>
</dbReference>
<dbReference type="FunCoup" id="A0A1U8AF37">
    <property type="interactions" value="1318"/>
</dbReference>
<gene>
    <name evidence="3" type="primary">LOC104602283</name>
</gene>
<sequence>MRKTRGFKLGRKLVKVFRWVVRPNRKPAGYRRLELDPPSCKSKAISKICDWGNCLKRGAKGLCSSNKSSASGYSRCDREALEDKPVQVPKGHMAVYVGQKDDGLHRFLVPVIYFNHPLFADLLREAEEEYGFHHPGGITIPCRITEFESVQTKIAAGVKSTWKRRL</sequence>
<reference evidence="3" key="1">
    <citation type="submission" date="2025-08" db="UniProtKB">
        <authorList>
            <consortium name="RefSeq"/>
        </authorList>
    </citation>
    <scope>IDENTIFICATION</scope>
</reference>
<dbReference type="PANTHER" id="PTHR31374">
    <property type="entry name" value="AUXIN-INDUCED PROTEIN-LIKE-RELATED"/>
    <property type="match status" value="1"/>
</dbReference>
<proteinExistence type="inferred from homology"/>
<organism evidence="2 3">
    <name type="scientific">Nelumbo nucifera</name>
    <name type="common">Sacred lotus</name>
    <dbReference type="NCBI Taxonomy" id="4432"/>
    <lineage>
        <taxon>Eukaryota</taxon>
        <taxon>Viridiplantae</taxon>
        <taxon>Streptophyta</taxon>
        <taxon>Embryophyta</taxon>
        <taxon>Tracheophyta</taxon>
        <taxon>Spermatophyta</taxon>
        <taxon>Magnoliopsida</taxon>
        <taxon>Proteales</taxon>
        <taxon>Nelumbonaceae</taxon>
        <taxon>Nelumbo</taxon>
    </lineage>
</organism>
<dbReference type="OMA" id="ERKNCMN"/>
<dbReference type="InterPro" id="IPR003676">
    <property type="entry name" value="SAUR_fam"/>
</dbReference>
<dbReference type="eggNOG" id="ENOG502S3J8">
    <property type="taxonomic scope" value="Eukaryota"/>
</dbReference>
<dbReference type="OrthoDB" id="1026046at2759"/>
<accession>A0A1U8AF37</accession>
<evidence type="ECO:0000256" key="1">
    <source>
        <dbReference type="ARBA" id="ARBA00006974"/>
    </source>
</evidence>
<comment type="similarity">
    <text evidence="1">Belongs to the ARG7 family.</text>
</comment>
<dbReference type="RefSeq" id="XP_010264205.1">
    <property type="nucleotide sequence ID" value="XM_010265903.2"/>
</dbReference>
<evidence type="ECO:0000313" key="3">
    <source>
        <dbReference type="RefSeq" id="XP_010264205.1"/>
    </source>
</evidence>
<keyword evidence="2" id="KW-1185">Reference proteome</keyword>
<evidence type="ECO:0000313" key="2">
    <source>
        <dbReference type="Proteomes" id="UP000189703"/>
    </source>
</evidence>
<dbReference type="Pfam" id="PF02519">
    <property type="entry name" value="Auxin_inducible"/>
    <property type="match status" value="1"/>
</dbReference>
<dbReference type="Proteomes" id="UP000189703">
    <property type="component" value="Unplaced"/>
</dbReference>
<dbReference type="GeneID" id="104602283"/>
<dbReference type="AlphaFoldDB" id="A0A1U8AF37"/>
<protein>
    <submittedName>
        <fullName evidence="3">Auxin-responsive protein SAUR36-like</fullName>
    </submittedName>
</protein>